<dbReference type="RefSeq" id="WP_169923948.1">
    <property type="nucleotide sequence ID" value="NZ_AP014936.1"/>
</dbReference>
<reference evidence="2 3" key="1">
    <citation type="submission" date="2015-08" db="EMBL/GenBank/DDBJ databases">
        <title>Complete genome sequence of Sulfurifustis variabilis.</title>
        <authorList>
            <person name="Miura A."/>
            <person name="Kojima H."/>
            <person name="Fukui M."/>
        </authorList>
    </citation>
    <scope>NUCLEOTIDE SEQUENCE [LARGE SCALE GENOMIC DNA]</scope>
    <source>
        <strain evidence="3">skN76</strain>
    </source>
</reference>
<dbReference type="InterPro" id="IPR058548">
    <property type="entry name" value="MlaB-like_STAS"/>
</dbReference>
<feature type="domain" description="STAS" evidence="1">
    <location>
        <begin position="7"/>
        <end position="98"/>
    </location>
</feature>
<dbReference type="Proteomes" id="UP000218899">
    <property type="component" value="Chromosome"/>
</dbReference>
<gene>
    <name evidence="2" type="ORF">SVA_0654</name>
</gene>
<organism evidence="2 3">
    <name type="scientific">Sulfurifustis variabilis</name>
    <dbReference type="NCBI Taxonomy" id="1675686"/>
    <lineage>
        <taxon>Bacteria</taxon>
        <taxon>Pseudomonadati</taxon>
        <taxon>Pseudomonadota</taxon>
        <taxon>Gammaproteobacteria</taxon>
        <taxon>Acidiferrobacterales</taxon>
        <taxon>Acidiferrobacteraceae</taxon>
        <taxon>Sulfurifustis</taxon>
    </lineage>
</organism>
<name>A0A1B4V1G5_9GAMM</name>
<dbReference type="InterPro" id="IPR002645">
    <property type="entry name" value="STAS_dom"/>
</dbReference>
<evidence type="ECO:0000313" key="2">
    <source>
        <dbReference type="EMBL" id="BAU47233.1"/>
    </source>
</evidence>
<dbReference type="KEGG" id="sva:SVA_0654"/>
<dbReference type="PANTHER" id="PTHR35849">
    <property type="entry name" value="BLR2341 PROTEIN"/>
    <property type="match status" value="1"/>
</dbReference>
<dbReference type="PANTHER" id="PTHR35849:SF1">
    <property type="entry name" value="INTERMEMBRANE PHOSPHOLIPID TRANSPORT SYSTEM BINDING PROTEIN MLAB"/>
    <property type="match status" value="1"/>
</dbReference>
<dbReference type="Pfam" id="PF13466">
    <property type="entry name" value="STAS_2"/>
    <property type="match status" value="1"/>
</dbReference>
<dbReference type="Gene3D" id="3.30.750.24">
    <property type="entry name" value="STAS domain"/>
    <property type="match status" value="1"/>
</dbReference>
<dbReference type="InterPro" id="IPR036513">
    <property type="entry name" value="STAS_dom_sf"/>
</dbReference>
<dbReference type="EMBL" id="AP014936">
    <property type="protein sequence ID" value="BAU47233.1"/>
    <property type="molecule type" value="Genomic_DNA"/>
</dbReference>
<dbReference type="InterPro" id="IPR052746">
    <property type="entry name" value="MlaB_ABC_Transporter"/>
</dbReference>
<proteinExistence type="predicted"/>
<dbReference type="PROSITE" id="PS50801">
    <property type="entry name" value="STAS"/>
    <property type="match status" value="1"/>
</dbReference>
<dbReference type="SUPFAM" id="SSF52091">
    <property type="entry name" value="SpoIIaa-like"/>
    <property type="match status" value="1"/>
</dbReference>
<protein>
    <submittedName>
        <fullName evidence="2">Anti-sigma-factor antagonist</fullName>
    </submittedName>
</protein>
<dbReference type="AlphaFoldDB" id="A0A1B4V1G5"/>
<accession>A0A1B4V1G5</accession>
<dbReference type="CDD" id="cd07043">
    <property type="entry name" value="STAS_anti-anti-sigma_factors"/>
    <property type="match status" value="1"/>
</dbReference>
<sequence>MNRRDDVVEVSGALTFDTVPRVLADTAGWFRSAAADITIDLKEVSRADSAGLALLVEWLRRATAAGRTLRLANAPEQLRSIIRVNNLSKALGLPEADG</sequence>
<evidence type="ECO:0000313" key="3">
    <source>
        <dbReference type="Proteomes" id="UP000218899"/>
    </source>
</evidence>
<evidence type="ECO:0000259" key="1">
    <source>
        <dbReference type="PROSITE" id="PS50801"/>
    </source>
</evidence>
<keyword evidence="3" id="KW-1185">Reference proteome</keyword>